<dbReference type="PRINTS" id="PR00385">
    <property type="entry name" value="P450"/>
</dbReference>
<dbReference type="GO" id="GO:0006805">
    <property type="term" value="P:xenobiotic metabolic process"/>
    <property type="evidence" value="ECO:0007669"/>
    <property type="project" value="TreeGrafter"/>
</dbReference>
<dbReference type="GO" id="GO:0006082">
    <property type="term" value="P:organic acid metabolic process"/>
    <property type="evidence" value="ECO:0007669"/>
    <property type="project" value="TreeGrafter"/>
</dbReference>
<evidence type="ECO:0000256" key="10">
    <source>
        <dbReference type="ARBA" id="ARBA00023002"/>
    </source>
</evidence>
<gene>
    <name evidence="18" type="ORF">ONE63_009603</name>
</gene>
<keyword evidence="9" id="KW-0492">Microsome</keyword>
<evidence type="ECO:0000256" key="8">
    <source>
        <dbReference type="ARBA" id="ARBA00022824"/>
    </source>
</evidence>
<keyword evidence="17" id="KW-0732">Signal</keyword>
<keyword evidence="10 15" id="KW-0560">Oxidoreductase</keyword>
<dbReference type="GO" id="GO:0005789">
    <property type="term" value="C:endoplasmic reticulum membrane"/>
    <property type="evidence" value="ECO:0007669"/>
    <property type="project" value="UniProtKB-SubCell"/>
</dbReference>
<dbReference type="PANTHER" id="PTHR24300">
    <property type="entry name" value="CYTOCHROME P450 508A4-RELATED"/>
    <property type="match status" value="1"/>
</dbReference>
<evidence type="ECO:0000256" key="5">
    <source>
        <dbReference type="ARBA" id="ARBA00010617"/>
    </source>
</evidence>
<evidence type="ECO:0000313" key="18">
    <source>
        <dbReference type="EMBL" id="KAJ1524720.1"/>
    </source>
</evidence>
<keyword evidence="12 15" id="KW-0503">Monooxygenase</keyword>
<dbReference type="PANTHER" id="PTHR24300:SF376">
    <property type="entry name" value="CYTOCHROME P450 15A1"/>
    <property type="match status" value="1"/>
</dbReference>
<dbReference type="InterPro" id="IPR001128">
    <property type="entry name" value="Cyt_P450"/>
</dbReference>
<dbReference type="FunFam" id="1.10.630.10:FF:000238">
    <property type="entry name" value="Cytochrome P450 2A6"/>
    <property type="match status" value="1"/>
</dbReference>
<evidence type="ECO:0000313" key="19">
    <source>
        <dbReference type="Proteomes" id="UP001075354"/>
    </source>
</evidence>
<dbReference type="GO" id="GO:0005506">
    <property type="term" value="F:iron ion binding"/>
    <property type="evidence" value="ECO:0007669"/>
    <property type="project" value="InterPro"/>
</dbReference>
<dbReference type="EMBL" id="JAPTSV010000008">
    <property type="protein sequence ID" value="KAJ1524720.1"/>
    <property type="molecule type" value="Genomic_DNA"/>
</dbReference>
<evidence type="ECO:0000256" key="17">
    <source>
        <dbReference type="SAM" id="SignalP"/>
    </source>
</evidence>
<keyword evidence="6 14" id="KW-0349">Heme</keyword>
<dbReference type="CDD" id="cd20651">
    <property type="entry name" value="CYP15A1-like"/>
    <property type="match status" value="1"/>
</dbReference>
<name>A0AAV7XI30_9NEOP</name>
<evidence type="ECO:0000256" key="6">
    <source>
        <dbReference type="ARBA" id="ARBA00022617"/>
    </source>
</evidence>
<sequence>MLFVILAFFAITALLLYLDSRKPRGFPPGPAWLPILGSAHELAQLRRQTGFLYKACGVLAERYGALVGLRVGKDRVVVVSGLEAIREMCAREEFDGRPRGPFYETRTFNLRRGVLLTDSDFWVEQRRFVLRQLREFGFGRRTMAELVRDEAGELARSFADKLRRSPDGVVVPMHDAFSLHTLNTLWTMLAGIRYTAEDKELLKLQSLLNELFTRVDMAGALFSQFPILQYVAPHLSGYTDFVDIHERLWRFLGDEIDRHTETFDPAAAPRDFMDVYIKMIREAGPGSSFSELQLLAICLDLFMAGSETTSKGLAFCFLYLLRHPEVQRRAQAEIDAVVGRERTPDLADRSNMPYMDAVALESLRMLMGRTFAIPHRAVRDSHLLGHFIPKETTLIINIPSVVMDKRAWGDPHSFRPERFLRDGKVFIPDAYLTFGCGKHRCPGETLARSNVFLFTAALLQRFNFRVPPGEPLPSTEGVDSVSASTGPYSALVTPRP</sequence>
<dbReference type="AlphaFoldDB" id="A0AAV7XI30"/>
<keyword evidence="19" id="KW-1185">Reference proteome</keyword>
<organism evidence="18 19">
    <name type="scientific">Megalurothrips usitatus</name>
    <name type="common">bean blossom thrips</name>
    <dbReference type="NCBI Taxonomy" id="439358"/>
    <lineage>
        <taxon>Eukaryota</taxon>
        <taxon>Metazoa</taxon>
        <taxon>Ecdysozoa</taxon>
        <taxon>Arthropoda</taxon>
        <taxon>Hexapoda</taxon>
        <taxon>Insecta</taxon>
        <taxon>Pterygota</taxon>
        <taxon>Neoptera</taxon>
        <taxon>Paraneoptera</taxon>
        <taxon>Thysanoptera</taxon>
        <taxon>Terebrantia</taxon>
        <taxon>Thripoidea</taxon>
        <taxon>Thripidae</taxon>
        <taxon>Megalurothrips</taxon>
    </lineage>
</organism>
<comment type="similarity">
    <text evidence="5 15">Belongs to the cytochrome P450 family.</text>
</comment>
<evidence type="ECO:0000256" key="13">
    <source>
        <dbReference type="ARBA" id="ARBA00023136"/>
    </source>
</evidence>
<dbReference type="InterPro" id="IPR036396">
    <property type="entry name" value="Cyt_P450_sf"/>
</dbReference>
<evidence type="ECO:0000256" key="1">
    <source>
        <dbReference type="ARBA" id="ARBA00001971"/>
    </source>
</evidence>
<comment type="function">
    <text evidence="2">May be involved in the metabolism of insect hormones and in the breakdown of synthetic insecticides.</text>
</comment>
<keyword evidence="8" id="KW-0256">Endoplasmic reticulum</keyword>
<dbReference type="Pfam" id="PF00067">
    <property type="entry name" value="p450"/>
    <property type="match status" value="1"/>
</dbReference>
<dbReference type="GO" id="GO:0020037">
    <property type="term" value="F:heme binding"/>
    <property type="evidence" value="ECO:0007669"/>
    <property type="project" value="InterPro"/>
</dbReference>
<evidence type="ECO:0000256" key="9">
    <source>
        <dbReference type="ARBA" id="ARBA00022848"/>
    </source>
</evidence>
<evidence type="ECO:0000256" key="16">
    <source>
        <dbReference type="SAM" id="MobiDB-lite"/>
    </source>
</evidence>
<evidence type="ECO:0000256" key="12">
    <source>
        <dbReference type="ARBA" id="ARBA00023033"/>
    </source>
</evidence>
<feature type="signal peptide" evidence="17">
    <location>
        <begin position="1"/>
        <end position="20"/>
    </location>
</feature>
<dbReference type="SUPFAM" id="SSF48264">
    <property type="entry name" value="Cytochrome P450"/>
    <property type="match status" value="1"/>
</dbReference>
<comment type="cofactor">
    <cofactor evidence="1 14">
        <name>heme</name>
        <dbReference type="ChEBI" id="CHEBI:30413"/>
    </cofactor>
</comment>
<dbReference type="InterPro" id="IPR002401">
    <property type="entry name" value="Cyt_P450_E_grp-I"/>
</dbReference>
<dbReference type="InterPro" id="IPR017972">
    <property type="entry name" value="Cyt_P450_CS"/>
</dbReference>
<dbReference type="Proteomes" id="UP001075354">
    <property type="component" value="Chromosome 8"/>
</dbReference>
<comment type="subcellular location">
    <subcellularLocation>
        <location evidence="4">Endoplasmic reticulum membrane</location>
        <topology evidence="4">Peripheral membrane protein</topology>
    </subcellularLocation>
    <subcellularLocation>
        <location evidence="3">Microsome membrane</location>
        <topology evidence="3">Peripheral membrane protein</topology>
    </subcellularLocation>
</comment>
<evidence type="ECO:0000256" key="2">
    <source>
        <dbReference type="ARBA" id="ARBA00003690"/>
    </source>
</evidence>
<reference evidence="18" key="1">
    <citation type="submission" date="2022-12" db="EMBL/GenBank/DDBJ databases">
        <title>Chromosome-level genome assembly of the bean flower thrips Megalurothrips usitatus.</title>
        <authorList>
            <person name="Ma L."/>
            <person name="Liu Q."/>
            <person name="Li H."/>
            <person name="Cai W."/>
        </authorList>
    </citation>
    <scope>NUCLEOTIDE SEQUENCE</scope>
    <source>
        <strain evidence="18">Cailab_2022a</strain>
    </source>
</reference>
<proteinExistence type="inferred from homology"/>
<dbReference type="GO" id="GO:0016712">
    <property type="term" value="F:oxidoreductase activity, acting on paired donors, with incorporation or reduction of molecular oxygen, reduced flavin or flavoprotein as one donor, and incorporation of one atom of oxygen"/>
    <property type="evidence" value="ECO:0007669"/>
    <property type="project" value="TreeGrafter"/>
</dbReference>
<keyword evidence="13" id="KW-0472">Membrane</keyword>
<feature type="region of interest" description="Disordered" evidence="16">
    <location>
        <begin position="472"/>
        <end position="496"/>
    </location>
</feature>
<evidence type="ECO:0000256" key="11">
    <source>
        <dbReference type="ARBA" id="ARBA00023004"/>
    </source>
</evidence>
<accession>A0AAV7XI30</accession>
<evidence type="ECO:0008006" key="20">
    <source>
        <dbReference type="Google" id="ProtNLM"/>
    </source>
</evidence>
<keyword evidence="11 14" id="KW-0408">Iron</keyword>
<dbReference type="GO" id="GO:0008395">
    <property type="term" value="F:steroid hydroxylase activity"/>
    <property type="evidence" value="ECO:0007669"/>
    <property type="project" value="TreeGrafter"/>
</dbReference>
<dbReference type="PRINTS" id="PR00463">
    <property type="entry name" value="EP450I"/>
</dbReference>
<feature type="binding site" description="axial binding residue" evidence="14">
    <location>
        <position position="441"/>
    </location>
    <ligand>
        <name>heme</name>
        <dbReference type="ChEBI" id="CHEBI:30413"/>
    </ligand>
    <ligandPart>
        <name>Fe</name>
        <dbReference type="ChEBI" id="CHEBI:18248"/>
    </ligandPart>
</feature>
<evidence type="ECO:0000256" key="15">
    <source>
        <dbReference type="RuleBase" id="RU000461"/>
    </source>
</evidence>
<evidence type="ECO:0000256" key="7">
    <source>
        <dbReference type="ARBA" id="ARBA00022723"/>
    </source>
</evidence>
<evidence type="ECO:0000256" key="4">
    <source>
        <dbReference type="ARBA" id="ARBA00004406"/>
    </source>
</evidence>
<protein>
    <recommendedName>
        <fullName evidence="20">Cytochrome P450 303a1</fullName>
    </recommendedName>
</protein>
<evidence type="ECO:0000256" key="3">
    <source>
        <dbReference type="ARBA" id="ARBA00004174"/>
    </source>
</evidence>
<dbReference type="Gene3D" id="1.10.630.10">
    <property type="entry name" value="Cytochrome P450"/>
    <property type="match status" value="1"/>
</dbReference>
<dbReference type="PROSITE" id="PS00086">
    <property type="entry name" value="CYTOCHROME_P450"/>
    <property type="match status" value="1"/>
</dbReference>
<comment type="caution">
    <text evidence="18">The sequence shown here is derived from an EMBL/GenBank/DDBJ whole genome shotgun (WGS) entry which is preliminary data.</text>
</comment>
<dbReference type="InterPro" id="IPR050182">
    <property type="entry name" value="Cytochrome_P450_fam2"/>
</dbReference>
<feature type="chain" id="PRO_5043428937" description="Cytochrome P450 303a1" evidence="17">
    <location>
        <begin position="21"/>
        <end position="496"/>
    </location>
</feature>
<keyword evidence="7 14" id="KW-0479">Metal-binding</keyword>
<evidence type="ECO:0000256" key="14">
    <source>
        <dbReference type="PIRSR" id="PIRSR602401-1"/>
    </source>
</evidence>